<keyword evidence="10" id="KW-1185">Reference proteome</keyword>
<protein>
    <recommendedName>
        <fullName evidence="11">Nodulin-like domain-containing protein</fullName>
    </recommendedName>
</protein>
<feature type="transmembrane region" description="Helical" evidence="5">
    <location>
        <begin position="100"/>
        <end position="127"/>
    </location>
</feature>
<dbReference type="Pfam" id="PF23262">
    <property type="entry name" value="NFD4_C"/>
    <property type="match status" value="1"/>
</dbReference>
<evidence type="ECO:0000256" key="4">
    <source>
        <dbReference type="ARBA" id="ARBA00023136"/>
    </source>
</evidence>
<feature type="domain" description="Nodulin-like" evidence="7">
    <location>
        <begin position="7"/>
        <end position="257"/>
    </location>
</feature>
<feature type="transmembrane region" description="Helical" evidence="5">
    <location>
        <begin position="174"/>
        <end position="194"/>
    </location>
</feature>
<evidence type="ECO:0000256" key="5">
    <source>
        <dbReference type="SAM" id="Phobius"/>
    </source>
</evidence>
<dbReference type="Proteomes" id="UP001085076">
    <property type="component" value="Miscellaneous, Linkage group lg01"/>
</dbReference>
<accession>A0A9D5D4V9</accession>
<feature type="signal peptide" evidence="6">
    <location>
        <begin position="1"/>
        <end position="22"/>
    </location>
</feature>
<evidence type="ECO:0000259" key="8">
    <source>
        <dbReference type="Pfam" id="PF23262"/>
    </source>
</evidence>
<reference evidence="9" key="2">
    <citation type="journal article" date="2022" name="Hortic Res">
        <title>The genome of Dioscorea zingiberensis sheds light on the biosynthesis, origin and evolution of the medicinally important diosgenin saponins.</title>
        <authorList>
            <person name="Li Y."/>
            <person name="Tan C."/>
            <person name="Li Z."/>
            <person name="Guo J."/>
            <person name="Li S."/>
            <person name="Chen X."/>
            <person name="Wang C."/>
            <person name="Dai X."/>
            <person name="Yang H."/>
            <person name="Song W."/>
            <person name="Hou L."/>
            <person name="Xu J."/>
            <person name="Tong Z."/>
            <person name="Xu A."/>
            <person name="Yuan X."/>
            <person name="Wang W."/>
            <person name="Yang Q."/>
            <person name="Chen L."/>
            <person name="Sun Z."/>
            <person name="Wang K."/>
            <person name="Pan B."/>
            <person name="Chen J."/>
            <person name="Bao Y."/>
            <person name="Liu F."/>
            <person name="Qi X."/>
            <person name="Gang D.R."/>
            <person name="Wen J."/>
            <person name="Li J."/>
        </authorList>
    </citation>
    <scope>NUCLEOTIDE SEQUENCE</scope>
    <source>
        <strain evidence="9">Dzin_1.0</strain>
    </source>
</reference>
<evidence type="ECO:0000256" key="1">
    <source>
        <dbReference type="ARBA" id="ARBA00004141"/>
    </source>
</evidence>
<evidence type="ECO:0000313" key="9">
    <source>
        <dbReference type="EMBL" id="KAJ0985460.1"/>
    </source>
</evidence>
<evidence type="ECO:0008006" key="11">
    <source>
        <dbReference type="Google" id="ProtNLM"/>
    </source>
</evidence>
<comment type="caution">
    <text evidence="9">The sequence shown here is derived from an EMBL/GenBank/DDBJ whole genome shotgun (WGS) entry which is preliminary data.</text>
</comment>
<feature type="transmembrane region" description="Helical" evidence="5">
    <location>
        <begin position="373"/>
        <end position="391"/>
    </location>
</feature>
<proteinExistence type="predicted"/>
<gene>
    <name evidence="9" type="ORF">J5N97_003816</name>
</gene>
<dbReference type="OrthoDB" id="410267at2759"/>
<dbReference type="InterPro" id="IPR056555">
    <property type="entry name" value="NFD4_C"/>
</dbReference>
<feature type="transmembrane region" description="Helical" evidence="5">
    <location>
        <begin position="66"/>
        <end position="88"/>
    </location>
</feature>
<keyword evidence="2 5" id="KW-0812">Transmembrane</keyword>
<feature type="transmembrane region" description="Helical" evidence="5">
    <location>
        <begin position="430"/>
        <end position="453"/>
    </location>
</feature>
<evidence type="ECO:0000256" key="2">
    <source>
        <dbReference type="ARBA" id="ARBA00022692"/>
    </source>
</evidence>
<feature type="chain" id="PRO_5039665336" description="Nodulin-like domain-containing protein" evidence="6">
    <location>
        <begin position="23"/>
        <end position="510"/>
    </location>
</feature>
<dbReference type="AlphaFoldDB" id="A0A9D5D4V9"/>
<dbReference type="Gene3D" id="1.20.1250.20">
    <property type="entry name" value="MFS general substrate transporter like domains"/>
    <property type="match status" value="1"/>
</dbReference>
<keyword evidence="3 5" id="KW-1133">Transmembrane helix</keyword>
<feature type="transmembrane region" description="Helical" evidence="5">
    <location>
        <begin position="304"/>
        <end position="322"/>
    </location>
</feature>
<evidence type="ECO:0000313" key="10">
    <source>
        <dbReference type="Proteomes" id="UP001085076"/>
    </source>
</evidence>
<dbReference type="EMBL" id="JAGGNH010000001">
    <property type="protein sequence ID" value="KAJ0985460.1"/>
    <property type="molecule type" value="Genomic_DNA"/>
</dbReference>
<sequence length="510" mass="55911">MSSSSQQWLSLVGALWLQTVNGPNSDFPVYSSQLKHLLSISQVQLNNLAFASDAGKLFGWFSGLAAVYLPLWLVLLIGSSLGLIGYGFQFLFLVNKVSTLSYWHVFLLTVLAGNGICWINTVCYLICIQNFSSDQRATVLGISTSYVGLSAKVYTVIADAFFHYLPAEKKARSYLLLNAIVPMLASLVTAPFLRRVHPGNQEQLDVSALLFLSLITISTGVCAVVSSVGSVSTGRRFSVQHTVSLGLLLASPLIIPMAMKFKEALEENRVHDLVTVREVDVKELRDQSKEDNIGASSMLKKLDFWLYYFSYMFSATLGLVFLNNLGQIAESRGLRRTSSLVSLSSSFGFFGRLVPSLFDFYLSKKGCVVSRPASITTLMAPMAGAFFLLLHPNDLSLYISTAVIGACTGAITCIAVSTTSELFGIKHFGVNHNVVVTNIPIGSFIFGFFAALVYQREEGRESCMGSGCFRKTFIIWGSICSIGTLLCLILYVRTRKFCLDTSLQRSPIPK</sequence>
<feature type="transmembrane region" description="Helical" evidence="5">
    <location>
        <begin position="241"/>
        <end position="259"/>
    </location>
</feature>
<organism evidence="9 10">
    <name type="scientific">Dioscorea zingiberensis</name>
    <dbReference type="NCBI Taxonomy" id="325984"/>
    <lineage>
        <taxon>Eukaryota</taxon>
        <taxon>Viridiplantae</taxon>
        <taxon>Streptophyta</taxon>
        <taxon>Embryophyta</taxon>
        <taxon>Tracheophyta</taxon>
        <taxon>Spermatophyta</taxon>
        <taxon>Magnoliopsida</taxon>
        <taxon>Liliopsida</taxon>
        <taxon>Dioscoreales</taxon>
        <taxon>Dioscoreaceae</taxon>
        <taxon>Dioscorea</taxon>
    </lineage>
</organism>
<keyword evidence="4 5" id="KW-0472">Membrane</keyword>
<feature type="transmembrane region" description="Helical" evidence="5">
    <location>
        <begin position="342"/>
        <end position="361"/>
    </location>
</feature>
<reference evidence="9" key="1">
    <citation type="submission" date="2021-03" db="EMBL/GenBank/DDBJ databases">
        <authorList>
            <person name="Li Z."/>
            <person name="Yang C."/>
        </authorList>
    </citation>
    <scope>NUCLEOTIDE SEQUENCE</scope>
    <source>
        <strain evidence="9">Dzin_1.0</strain>
        <tissue evidence="9">Leaf</tissue>
    </source>
</reference>
<feature type="transmembrane region" description="Helical" evidence="5">
    <location>
        <begin position="397"/>
        <end position="418"/>
    </location>
</feature>
<dbReference type="Pfam" id="PF06813">
    <property type="entry name" value="Nodulin-like"/>
    <property type="match status" value="1"/>
</dbReference>
<name>A0A9D5D4V9_9LILI</name>
<dbReference type="SUPFAM" id="SSF103473">
    <property type="entry name" value="MFS general substrate transporter"/>
    <property type="match status" value="1"/>
</dbReference>
<evidence type="ECO:0000256" key="6">
    <source>
        <dbReference type="SAM" id="SignalP"/>
    </source>
</evidence>
<evidence type="ECO:0000256" key="3">
    <source>
        <dbReference type="ARBA" id="ARBA00022989"/>
    </source>
</evidence>
<feature type="transmembrane region" description="Helical" evidence="5">
    <location>
        <begin position="473"/>
        <end position="492"/>
    </location>
</feature>
<dbReference type="GO" id="GO:0016020">
    <property type="term" value="C:membrane"/>
    <property type="evidence" value="ECO:0007669"/>
    <property type="project" value="UniProtKB-SubCell"/>
</dbReference>
<dbReference type="InterPro" id="IPR010658">
    <property type="entry name" value="Nodulin-like"/>
</dbReference>
<keyword evidence="6" id="KW-0732">Signal</keyword>
<dbReference type="InterPro" id="IPR036259">
    <property type="entry name" value="MFS_trans_sf"/>
</dbReference>
<feature type="domain" description="NFD4 C-terminal" evidence="8">
    <location>
        <begin position="292"/>
        <end position="497"/>
    </location>
</feature>
<dbReference type="PANTHER" id="PTHR21576">
    <property type="entry name" value="UNCHARACTERIZED NODULIN-LIKE PROTEIN"/>
    <property type="match status" value="1"/>
</dbReference>
<comment type="subcellular location">
    <subcellularLocation>
        <location evidence="1">Membrane</location>
        <topology evidence="1">Multi-pass membrane protein</topology>
    </subcellularLocation>
</comment>
<evidence type="ECO:0000259" key="7">
    <source>
        <dbReference type="Pfam" id="PF06813"/>
    </source>
</evidence>
<feature type="transmembrane region" description="Helical" evidence="5">
    <location>
        <begin position="206"/>
        <end position="229"/>
    </location>
</feature>
<feature type="transmembrane region" description="Helical" evidence="5">
    <location>
        <begin position="139"/>
        <end position="162"/>
    </location>
</feature>
<dbReference type="PANTHER" id="PTHR21576:SF11">
    <property type="entry name" value="MAJOR FACILITATOR SUPERFAMILY PROTEIN"/>
    <property type="match status" value="1"/>
</dbReference>